<feature type="domain" description="EF-hand" evidence="12">
    <location>
        <begin position="528"/>
        <end position="563"/>
    </location>
</feature>
<dbReference type="InterPro" id="IPR011992">
    <property type="entry name" value="EF-hand-dom_pair"/>
</dbReference>
<dbReference type="SUPFAM" id="SSF47473">
    <property type="entry name" value="EF-hand"/>
    <property type="match status" value="2"/>
</dbReference>
<keyword evidence="4 9" id="KW-0547">Nucleotide-binding</keyword>
<dbReference type="SMART" id="SM00054">
    <property type="entry name" value="EFh"/>
    <property type="match status" value="5"/>
</dbReference>
<dbReference type="SUPFAM" id="SSF56112">
    <property type="entry name" value="Protein kinase-like (PK-like)"/>
    <property type="match status" value="1"/>
</dbReference>
<dbReference type="InterPro" id="IPR050205">
    <property type="entry name" value="CDPK_Ser/Thr_kinases"/>
</dbReference>
<dbReference type="InterPro" id="IPR008271">
    <property type="entry name" value="Ser/Thr_kinase_AS"/>
</dbReference>
<organism evidence="13 14">
    <name type="scientific">Durusdinium trenchii</name>
    <dbReference type="NCBI Taxonomy" id="1381693"/>
    <lineage>
        <taxon>Eukaryota</taxon>
        <taxon>Sar</taxon>
        <taxon>Alveolata</taxon>
        <taxon>Dinophyceae</taxon>
        <taxon>Suessiales</taxon>
        <taxon>Symbiodiniaceae</taxon>
        <taxon>Durusdinium</taxon>
    </lineage>
</organism>
<evidence type="ECO:0000256" key="7">
    <source>
        <dbReference type="ARBA" id="ARBA00022840"/>
    </source>
</evidence>
<keyword evidence="2" id="KW-0723">Serine/threonine-protein kinase</keyword>
<proteinExistence type="inferred from homology"/>
<protein>
    <recommendedName>
        <fullName evidence="15">Non-specific serine/threonine protein kinase</fullName>
    </recommendedName>
</protein>
<evidence type="ECO:0000256" key="8">
    <source>
        <dbReference type="ARBA" id="ARBA00024334"/>
    </source>
</evidence>
<evidence type="ECO:0000256" key="1">
    <source>
        <dbReference type="ARBA" id="ARBA00001946"/>
    </source>
</evidence>
<dbReference type="Gene3D" id="1.10.510.10">
    <property type="entry name" value="Transferase(Phosphotransferase) domain 1"/>
    <property type="match status" value="1"/>
</dbReference>
<comment type="cofactor">
    <cofactor evidence="1">
        <name>Mg(2+)</name>
        <dbReference type="ChEBI" id="CHEBI:18420"/>
    </cofactor>
</comment>
<feature type="compositionally biased region" description="Low complexity" evidence="10">
    <location>
        <begin position="84"/>
        <end position="99"/>
    </location>
</feature>
<accession>A0ABP0HUK7</accession>
<dbReference type="Pfam" id="PF00069">
    <property type="entry name" value="Pkinase"/>
    <property type="match status" value="1"/>
</dbReference>
<dbReference type="CDD" id="cd00051">
    <property type="entry name" value="EFh"/>
    <property type="match status" value="2"/>
</dbReference>
<keyword evidence="14" id="KW-1185">Reference proteome</keyword>
<feature type="domain" description="Protein kinase" evidence="11">
    <location>
        <begin position="121"/>
        <end position="420"/>
    </location>
</feature>
<evidence type="ECO:0000313" key="13">
    <source>
        <dbReference type="EMBL" id="CAK8993896.1"/>
    </source>
</evidence>
<dbReference type="PANTHER" id="PTHR24349">
    <property type="entry name" value="SERINE/THREONINE-PROTEIN KINASE"/>
    <property type="match status" value="1"/>
</dbReference>
<evidence type="ECO:0000259" key="11">
    <source>
        <dbReference type="PROSITE" id="PS50011"/>
    </source>
</evidence>
<dbReference type="PROSITE" id="PS00018">
    <property type="entry name" value="EF_HAND_1"/>
    <property type="match status" value="3"/>
</dbReference>
<feature type="domain" description="EF-hand" evidence="12">
    <location>
        <begin position="566"/>
        <end position="601"/>
    </location>
</feature>
<dbReference type="PROSITE" id="PS00108">
    <property type="entry name" value="PROTEIN_KINASE_ST"/>
    <property type="match status" value="1"/>
</dbReference>
<feature type="binding site" evidence="9">
    <location>
        <position position="151"/>
    </location>
    <ligand>
        <name>ATP</name>
        <dbReference type="ChEBI" id="CHEBI:30616"/>
    </ligand>
</feature>
<feature type="region of interest" description="Disordered" evidence="10">
    <location>
        <begin position="1"/>
        <end position="100"/>
    </location>
</feature>
<dbReference type="Gene3D" id="1.10.238.10">
    <property type="entry name" value="EF-hand"/>
    <property type="match status" value="3"/>
</dbReference>
<keyword evidence="6" id="KW-0106">Calcium</keyword>
<evidence type="ECO:0000256" key="9">
    <source>
        <dbReference type="PROSITE-ProRule" id="PRU10141"/>
    </source>
</evidence>
<comment type="caution">
    <text evidence="13">The sequence shown here is derived from an EMBL/GenBank/DDBJ whole genome shotgun (WGS) entry which is preliminary data.</text>
</comment>
<dbReference type="PROSITE" id="PS50011">
    <property type="entry name" value="PROTEIN_KINASE_DOM"/>
    <property type="match status" value="1"/>
</dbReference>
<evidence type="ECO:0000256" key="5">
    <source>
        <dbReference type="ARBA" id="ARBA00022777"/>
    </source>
</evidence>
<evidence type="ECO:0000259" key="12">
    <source>
        <dbReference type="PROSITE" id="PS50222"/>
    </source>
</evidence>
<dbReference type="Gene3D" id="3.30.200.20">
    <property type="entry name" value="Phosphorylase Kinase, domain 1"/>
    <property type="match status" value="1"/>
</dbReference>
<feature type="domain" description="EF-hand" evidence="12">
    <location>
        <begin position="602"/>
        <end position="637"/>
    </location>
</feature>
<dbReference type="PROSITE" id="PS50222">
    <property type="entry name" value="EF_HAND_2"/>
    <property type="match status" value="5"/>
</dbReference>
<reference evidence="13 14" key="1">
    <citation type="submission" date="2024-02" db="EMBL/GenBank/DDBJ databases">
        <authorList>
            <person name="Chen Y."/>
            <person name="Shah S."/>
            <person name="Dougan E. K."/>
            <person name="Thang M."/>
            <person name="Chan C."/>
        </authorList>
    </citation>
    <scope>NUCLEOTIDE SEQUENCE [LARGE SCALE GENOMIC DNA]</scope>
</reference>
<name>A0ABP0HUK7_9DINO</name>
<dbReference type="Pfam" id="PF13499">
    <property type="entry name" value="EF-hand_7"/>
    <property type="match status" value="2"/>
</dbReference>
<dbReference type="EMBL" id="CAXAMN010001336">
    <property type="protein sequence ID" value="CAK8993896.1"/>
    <property type="molecule type" value="Genomic_DNA"/>
</dbReference>
<dbReference type="InterPro" id="IPR011009">
    <property type="entry name" value="Kinase-like_dom_sf"/>
</dbReference>
<comment type="similarity">
    <text evidence="8">Belongs to the protein kinase superfamily. Ser/Thr protein kinase family. CDPK subfamily.</text>
</comment>
<dbReference type="InterPro" id="IPR000719">
    <property type="entry name" value="Prot_kinase_dom"/>
</dbReference>
<evidence type="ECO:0000313" key="14">
    <source>
        <dbReference type="Proteomes" id="UP001642484"/>
    </source>
</evidence>
<evidence type="ECO:0000256" key="10">
    <source>
        <dbReference type="SAM" id="MobiDB-lite"/>
    </source>
</evidence>
<feature type="compositionally biased region" description="Basic and acidic residues" evidence="10">
    <location>
        <begin position="48"/>
        <end position="63"/>
    </location>
</feature>
<keyword evidence="5" id="KW-0418">Kinase</keyword>
<evidence type="ECO:0008006" key="15">
    <source>
        <dbReference type="Google" id="ProtNLM"/>
    </source>
</evidence>
<dbReference type="Proteomes" id="UP001642484">
    <property type="component" value="Unassembled WGS sequence"/>
</dbReference>
<evidence type="ECO:0000256" key="6">
    <source>
        <dbReference type="ARBA" id="ARBA00022837"/>
    </source>
</evidence>
<keyword evidence="3" id="KW-0808">Transferase</keyword>
<evidence type="ECO:0000256" key="2">
    <source>
        <dbReference type="ARBA" id="ARBA00022527"/>
    </source>
</evidence>
<dbReference type="InterPro" id="IPR017441">
    <property type="entry name" value="Protein_kinase_ATP_BS"/>
</dbReference>
<feature type="domain" description="EF-hand" evidence="12">
    <location>
        <begin position="420"/>
        <end position="453"/>
    </location>
</feature>
<evidence type="ECO:0000256" key="4">
    <source>
        <dbReference type="ARBA" id="ARBA00022741"/>
    </source>
</evidence>
<keyword evidence="7 9" id="KW-0067">ATP-binding</keyword>
<sequence>MRARGARPSTTGTIGVTGLATPRLPELAPSKSGDPKYLELQVPQEPSDDAKAARAKALREPLPRRVKLQPLENAATSDAKPSDAAPGAAPNAAPAPKAKGVNRKAFQACRKDADVRSVYSWEQRKVLGSGSFGEVFAVKHRFHSKKLVAIKQVSKEKCEHLEQLRMEISVLSRLQHPRILHFFEAYEDFKDIYIVTELCSGGDLQQCMAETKGELVFAHHAADQILRALIYCHSRGVCHRDLKPENVLLVRKLQPTDRTPPMRLADFGLSASVQAAQSNVCHQISHVKSRFSDGSMNEIPPMDSIVGTAEYMAPEVMAVLDAQIRAASPRGVARCKTRRCYDFRCDVWSLGVIIFSLLKGEAPYSLEEMVAYVEDQTSLPRLSSRAETLDPIALQFVEQCLRVPYRSRLSARQLAAEAFIKTQEPRSAFARIDKDGSGTVDMEELRQYLLDHGLREEHLEKLFARLDLDKDGHISQAEFQEGFQAFIALKSMSGQVISEIIQNVEKFTKSSQLKKAVLTSAARHLGGYELQQLREIFESVDGNGDGAISKQEWQISFSLVGERFARSADWMEQAFVAMDTDGSGEIDYSEFLAAIMDSQLMERRDLLWAAFQDFDRSNVGSISQENLRLVLEGEALQGLFPKKDEGFVDSVLANVEESGGELSFEEFVELLQLD</sequence>
<evidence type="ECO:0000256" key="3">
    <source>
        <dbReference type="ARBA" id="ARBA00022679"/>
    </source>
</evidence>
<dbReference type="PROSITE" id="PS00107">
    <property type="entry name" value="PROTEIN_KINASE_ATP"/>
    <property type="match status" value="1"/>
</dbReference>
<feature type="domain" description="EF-hand" evidence="12">
    <location>
        <begin position="454"/>
        <end position="489"/>
    </location>
</feature>
<gene>
    <name evidence="13" type="ORF">CCMP2556_LOCUS3424</name>
</gene>
<dbReference type="InterPro" id="IPR018247">
    <property type="entry name" value="EF_Hand_1_Ca_BS"/>
</dbReference>
<dbReference type="InterPro" id="IPR002048">
    <property type="entry name" value="EF_hand_dom"/>
</dbReference>
<dbReference type="SMART" id="SM00220">
    <property type="entry name" value="S_TKc"/>
    <property type="match status" value="1"/>
</dbReference>